<dbReference type="AlphaFoldDB" id="A0AAV4GGR6"/>
<protein>
    <submittedName>
        <fullName evidence="2">Uncharacterized protein</fullName>
    </submittedName>
</protein>
<keyword evidence="1" id="KW-0812">Transmembrane</keyword>
<gene>
    <name evidence="2" type="ORF">ElyMa_006013500</name>
</gene>
<feature type="non-terminal residue" evidence="2">
    <location>
        <position position="1"/>
    </location>
</feature>
<accession>A0AAV4GGR6</accession>
<proteinExistence type="predicted"/>
<evidence type="ECO:0000256" key="1">
    <source>
        <dbReference type="SAM" id="Phobius"/>
    </source>
</evidence>
<sequence length="135" mass="14965">ITVYSTSIIIGVLFPPDITVYSTRIIIGVLFPLDITMLKTLLMVCLSLAIMAVYIESTSSFDKKQLSANGLLATGDGMDMEDVEMTISKRPATSTQLPYACIRTCHCPVMSPVGCRYCEYLKWLCCKRYNCPSEA</sequence>
<name>A0AAV4GGR6_9GAST</name>
<evidence type="ECO:0000313" key="3">
    <source>
        <dbReference type="Proteomes" id="UP000762676"/>
    </source>
</evidence>
<keyword evidence="1" id="KW-0472">Membrane</keyword>
<organism evidence="2 3">
    <name type="scientific">Elysia marginata</name>
    <dbReference type="NCBI Taxonomy" id="1093978"/>
    <lineage>
        <taxon>Eukaryota</taxon>
        <taxon>Metazoa</taxon>
        <taxon>Spiralia</taxon>
        <taxon>Lophotrochozoa</taxon>
        <taxon>Mollusca</taxon>
        <taxon>Gastropoda</taxon>
        <taxon>Heterobranchia</taxon>
        <taxon>Euthyneura</taxon>
        <taxon>Panpulmonata</taxon>
        <taxon>Sacoglossa</taxon>
        <taxon>Placobranchoidea</taxon>
        <taxon>Plakobranchidae</taxon>
        <taxon>Elysia</taxon>
    </lineage>
</organism>
<comment type="caution">
    <text evidence="2">The sequence shown here is derived from an EMBL/GenBank/DDBJ whole genome shotgun (WGS) entry which is preliminary data.</text>
</comment>
<evidence type="ECO:0000313" key="2">
    <source>
        <dbReference type="EMBL" id="GFR84897.1"/>
    </source>
</evidence>
<dbReference type="EMBL" id="BMAT01012060">
    <property type="protein sequence ID" value="GFR84897.1"/>
    <property type="molecule type" value="Genomic_DNA"/>
</dbReference>
<keyword evidence="1" id="KW-1133">Transmembrane helix</keyword>
<reference evidence="2 3" key="1">
    <citation type="journal article" date="2021" name="Elife">
        <title>Chloroplast acquisition without the gene transfer in kleptoplastic sea slugs, Plakobranchus ocellatus.</title>
        <authorList>
            <person name="Maeda T."/>
            <person name="Takahashi S."/>
            <person name="Yoshida T."/>
            <person name="Shimamura S."/>
            <person name="Takaki Y."/>
            <person name="Nagai Y."/>
            <person name="Toyoda A."/>
            <person name="Suzuki Y."/>
            <person name="Arimoto A."/>
            <person name="Ishii H."/>
            <person name="Satoh N."/>
            <person name="Nishiyama T."/>
            <person name="Hasebe M."/>
            <person name="Maruyama T."/>
            <person name="Minagawa J."/>
            <person name="Obokata J."/>
            <person name="Shigenobu S."/>
        </authorList>
    </citation>
    <scope>NUCLEOTIDE SEQUENCE [LARGE SCALE GENOMIC DNA]</scope>
</reference>
<keyword evidence="3" id="KW-1185">Reference proteome</keyword>
<dbReference type="Proteomes" id="UP000762676">
    <property type="component" value="Unassembled WGS sequence"/>
</dbReference>
<feature type="transmembrane region" description="Helical" evidence="1">
    <location>
        <begin position="25"/>
        <end position="55"/>
    </location>
</feature>